<proteinExistence type="predicted"/>
<dbReference type="AlphaFoldDB" id="A0A0F9Q221"/>
<protein>
    <submittedName>
        <fullName evidence="1">Uncharacterized protein</fullName>
    </submittedName>
</protein>
<sequence>MSKREYTEQEIVDVLPHPMHPAARSFKGKSKEEIREFAISILDNKEESMETKVLNDDEFLQRWSNMTLREATKYPNIKRARRIISERQERIALEG</sequence>
<name>A0A0F9Q221_9ZZZZ</name>
<dbReference type="EMBL" id="LAZR01001859">
    <property type="protein sequence ID" value="KKN37970.1"/>
    <property type="molecule type" value="Genomic_DNA"/>
</dbReference>
<comment type="caution">
    <text evidence="1">The sequence shown here is derived from an EMBL/GenBank/DDBJ whole genome shotgun (WGS) entry which is preliminary data.</text>
</comment>
<accession>A0A0F9Q221</accession>
<evidence type="ECO:0000313" key="1">
    <source>
        <dbReference type="EMBL" id="KKN37970.1"/>
    </source>
</evidence>
<reference evidence="1" key="1">
    <citation type="journal article" date="2015" name="Nature">
        <title>Complex archaea that bridge the gap between prokaryotes and eukaryotes.</title>
        <authorList>
            <person name="Spang A."/>
            <person name="Saw J.H."/>
            <person name="Jorgensen S.L."/>
            <person name="Zaremba-Niedzwiedzka K."/>
            <person name="Martijn J."/>
            <person name="Lind A.E."/>
            <person name="van Eijk R."/>
            <person name="Schleper C."/>
            <person name="Guy L."/>
            <person name="Ettema T.J."/>
        </authorList>
    </citation>
    <scope>NUCLEOTIDE SEQUENCE</scope>
</reference>
<organism evidence="1">
    <name type="scientific">marine sediment metagenome</name>
    <dbReference type="NCBI Taxonomy" id="412755"/>
    <lineage>
        <taxon>unclassified sequences</taxon>
        <taxon>metagenomes</taxon>
        <taxon>ecological metagenomes</taxon>
    </lineage>
</organism>
<gene>
    <name evidence="1" type="ORF">LCGC14_0758120</name>
</gene>